<evidence type="ECO:0000256" key="3">
    <source>
        <dbReference type="SAM" id="MobiDB-lite"/>
    </source>
</evidence>
<evidence type="ECO:0000256" key="2">
    <source>
        <dbReference type="ARBA" id="ARBA00022526"/>
    </source>
</evidence>
<sequence length="379" mass="40288">MWHRGLFVWLVAMGCFAEQATADEFRVYFGTYTGPHSRGIYQARFDAETGRLEAVELAGEAVNPSFLAVHPNRKFLYAVGEIGNFEGQKTGGVSAFAIDSASGKLTLLNQQSSQGAGPCHIVVDRAGTSVLVANYGGGSVASLPLAADGRLQPAASAIQHEGRSVNPRRQEQPHAHSINLDPLNRFAFAADLGLDKILIYRFDSATSRLTPHSAAGVVAAGSGPRHFAFHPSGRFAYVINELANTVTAFAFDGEAGTLTELQTITTLPADFQGTSYTAEVVVHPTGRYLYGSNRGHNSLAIFRIEEATGRLTPLGHVSTGGKTPRNFQVDPTGRWILAANQGTNTVVVLKIDLASGAVTPTGQSVAVPTPVCIRFVPLD</sequence>
<dbReference type="InterPro" id="IPR015943">
    <property type="entry name" value="WD40/YVTN_repeat-like_dom_sf"/>
</dbReference>
<dbReference type="FunFam" id="2.130.10.10:FF:000306">
    <property type="entry name" value="3-carboxymuconate cyclase"/>
    <property type="match status" value="1"/>
</dbReference>
<feature type="region of interest" description="Disordered" evidence="3">
    <location>
        <begin position="156"/>
        <end position="177"/>
    </location>
</feature>
<dbReference type="AlphaFoldDB" id="A0A7C4LQC9"/>
<comment type="similarity">
    <text evidence="1">Belongs to the cycloisomerase 2 family.</text>
</comment>
<name>A0A7C4LQC9_9PLAN</name>
<comment type="caution">
    <text evidence="4">The sequence shown here is derived from an EMBL/GenBank/DDBJ whole genome shotgun (WGS) entry which is preliminary data.</text>
</comment>
<dbReference type="EMBL" id="DSVQ01000012">
    <property type="protein sequence ID" value="HGT39291.1"/>
    <property type="molecule type" value="Genomic_DNA"/>
</dbReference>
<feature type="compositionally biased region" description="Basic and acidic residues" evidence="3">
    <location>
        <begin position="160"/>
        <end position="174"/>
    </location>
</feature>
<organism evidence="4">
    <name type="scientific">Schlesneria paludicola</name>
    <dbReference type="NCBI Taxonomy" id="360056"/>
    <lineage>
        <taxon>Bacteria</taxon>
        <taxon>Pseudomonadati</taxon>
        <taxon>Planctomycetota</taxon>
        <taxon>Planctomycetia</taxon>
        <taxon>Planctomycetales</taxon>
        <taxon>Planctomycetaceae</taxon>
        <taxon>Schlesneria</taxon>
    </lineage>
</organism>
<keyword evidence="2" id="KW-0313">Glucose metabolism</keyword>
<dbReference type="Gene3D" id="2.130.10.10">
    <property type="entry name" value="YVTN repeat-like/Quinoprotein amine dehydrogenase"/>
    <property type="match status" value="1"/>
</dbReference>
<dbReference type="GO" id="GO:0006006">
    <property type="term" value="P:glucose metabolic process"/>
    <property type="evidence" value="ECO:0007669"/>
    <property type="project" value="UniProtKB-KW"/>
</dbReference>
<dbReference type="GO" id="GO:0005829">
    <property type="term" value="C:cytosol"/>
    <property type="evidence" value="ECO:0007669"/>
    <property type="project" value="TreeGrafter"/>
</dbReference>
<dbReference type="SUPFAM" id="SSF51004">
    <property type="entry name" value="C-terminal (heme d1) domain of cytochrome cd1-nitrite reductase"/>
    <property type="match status" value="1"/>
</dbReference>
<dbReference type="InterPro" id="IPR050282">
    <property type="entry name" value="Cycloisomerase_2"/>
</dbReference>
<reference evidence="4" key="1">
    <citation type="journal article" date="2020" name="mSystems">
        <title>Genome- and Community-Level Interaction Insights into Carbon Utilization and Element Cycling Functions of Hydrothermarchaeota in Hydrothermal Sediment.</title>
        <authorList>
            <person name="Zhou Z."/>
            <person name="Liu Y."/>
            <person name="Xu W."/>
            <person name="Pan J."/>
            <person name="Luo Z.H."/>
            <person name="Li M."/>
        </authorList>
    </citation>
    <scope>NUCLEOTIDE SEQUENCE [LARGE SCALE GENOMIC DNA]</scope>
    <source>
        <strain evidence="4">SpSt-508</strain>
    </source>
</reference>
<dbReference type="InterPro" id="IPR019405">
    <property type="entry name" value="Lactonase_7-beta_prop"/>
</dbReference>
<dbReference type="Pfam" id="PF10282">
    <property type="entry name" value="Lactonase"/>
    <property type="match status" value="1"/>
</dbReference>
<dbReference type="PANTHER" id="PTHR30344:SF1">
    <property type="entry name" value="6-PHOSPHOGLUCONOLACTONASE"/>
    <property type="match status" value="1"/>
</dbReference>
<accession>A0A7C4LQC9</accession>
<dbReference type="PROSITE" id="PS51257">
    <property type="entry name" value="PROKAR_LIPOPROTEIN"/>
    <property type="match status" value="1"/>
</dbReference>
<dbReference type="InterPro" id="IPR011048">
    <property type="entry name" value="Haem_d1_sf"/>
</dbReference>
<dbReference type="GO" id="GO:0017057">
    <property type="term" value="F:6-phosphogluconolactonase activity"/>
    <property type="evidence" value="ECO:0007669"/>
    <property type="project" value="TreeGrafter"/>
</dbReference>
<evidence type="ECO:0000313" key="4">
    <source>
        <dbReference type="EMBL" id="HGT39291.1"/>
    </source>
</evidence>
<evidence type="ECO:0000256" key="1">
    <source>
        <dbReference type="ARBA" id="ARBA00005564"/>
    </source>
</evidence>
<protein>
    <submittedName>
        <fullName evidence="4">Lactonase family protein</fullName>
    </submittedName>
</protein>
<dbReference type="PANTHER" id="PTHR30344">
    <property type="entry name" value="6-PHOSPHOGLUCONOLACTONASE-RELATED"/>
    <property type="match status" value="1"/>
</dbReference>
<proteinExistence type="inferred from homology"/>
<keyword evidence="2" id="KW-0119">Carbohydrate metabolism</keyword>
<gene>
    <name evidence="4" type="ORF">ENS64_08520</name>
</gene>